<dbReference type="PANTHER" id="PTHR30204:SF94">
    <property type="entry name" value="HEAVY METAL-DEPENDENT TRANSCRIPTIONAL REGULATOR HI_0293-RELATED"/>
    <property type="match status" value="1"/>
</dbReference>
<evidence type="ECO:0000259" key="4">
    <source>
        <dbReference type="PROSITE" id="PS50937"/>
    </source>
</evidence>
<proteinExistence type="predicted"/>
<dbReference type="Gene3D" id="1.10.1660.10">
    <property type="match status" value="1"/>
</dbReference>
<comment type="caution">
    <text evidence="5">The sequence shown here is derived from an EMBL/GenBank/DDBJ whole genome shotgun (WGS) entry which is preliminary data.</text>
</comment>
<dbReference type="PANTHER" id="PTHR30204">
    <property type="entry name" value="REDOX-CYCLING DRUG-SENSING TRANSCRIPTIONAL ACTIVATOR SOXR"/>
    <property type="match status" value="1"/>
</dbReference>
<dbReference type="Proteomes" id="UP001557485">
    <property type="component" value="Unassembled WGS sequence"/>
</dbReference>
<accession>A0ABV3U927</accession>
<evidence type="ECO:0000256" key="1">
    <source>
        <dbReference type="ARBA" id="ARBA00023015"/>
    </source>
</evidence>
<evidence type="ECO:0000256" key="2">
    <source>
        <dbReference type="ARBA" id="ARBA00023125"/>
    </source>
</evidence>
<keyword evidence="2 5" id="KW-0238">DNA-binding</keyword>
<feature type="domain" description="HTH merR-type" evidence="4">
    <location>
        <begin position="1"/>
        <end position="69"/>
    </location>
</feature>
<organism evidence="5 6">
    <name type="scientific">Zhongshania guokunii</name>
    <dbReference type="NCBI Taxonomy" id="641783"/>
    <lineage>
        <taxon>Bacteria</taxon>
        <taxon>Pseudomonadati</taxon>
        <taxon>Pseudomonadota</taxon>
        <taxon>Gammaproteobacteria</taxon>
        <taxon>Cellvibrionales</taxon>
        <taxon>Spongiibacteraceae</taxon>
        <taxon>Zhongshania</taxon>
    </lineage>
</organism>
<evidence type="ECO:0000256" key="3">
    <source>
        <dbReference type="ARBA" id="ARBA00023163"/>
    </source>
</evidence>
<dbReference type="SMART" id="SM00422">
    <property type="entry name" value="HTH_MERR"/>
    <property type="match status" value="1"/>
</dbReference>
<name>A0ABV3U927_9GAMM</name>
<dbReference type="InterPro" id="IPR009061">
    <property type="entry name" value="DNA-bd_dom_put_sf"/>
</dbReference>
<keyword evidence="3" id="KW-0804">Transcription</keyword>
<protein>
    <submittedName>
        <fullName evidence="5">MerR family DNA-binding protein</fullName>
    </submittedName>
</protein>
<evidence type="ECO:0000313" key="6">
    <source>
        <dbReference type="Proteomes" id="UP001557485"/>
    </source>
</evidence>
<dbReference type="Pfam" id="PF13411">
    <property type="entry name" value="MerR_1"/>
    <property type="match status" value="1"/>
</dbReference>
<reference evidence="5 6" key="1">
    <citation type="journal article" date="2011" name="Int. J. Syst. Evol. Microbiol.">
        <title>Zhongshania antarctica gen. nov., sp. nov. and Zhongshania guokunii sp. nov., gammaproteobacteria respectively isolated from coastal attached (fast) ice and surface seawater of the Antarctic.</title>
        <authorList>
            <person name="Li H.J."/>
            <person name="Zhang X.Y."/>
            <person name="Chen C.X."/>
            <person name="Zhang Y.J."/>
            <person name="Gao Z.M."/>
            <person name="Yu Y."/>
            <person name="Chen X.L."/>
            <person name="Chen B."/>
            <person name="Zhang Y.Z."/>
        </authorList>
    </citation>
    <scope>NUCLEOTIDE SEQUENCE [LARGE SCALE GENOMIC DNA]</scope>
    <source>
        <strain evidence="5 6">ZS6-22T</strain>
    </source>
</reference>
<dbReference type="RefSeq" id="WP_368382600.1">
    <property type="nucleotide sequence ID" value="NZ_JBFRYA010000014.1"/>
</dbReference>
<dbReference type="EMBL" id="JBFRYA010000014">
    <property type="protein sequence ID" value="MEX1670255.1"/>
    <property type="molecule type" value="Genomic_DNA"/>
</dbReference>
<keyword evidence="6" id="KW-1185">Reference proteome</keyword>
<dbReference type="PRINTS" id="PR00040">
    <property type="entry name" value="HTHMERR"/>
</dbReference>
<dbReference type="CDD" id="cd04787">
    <property type="entry name" value="HTH_HMRTR_unk"/>
    <property type="match status" value="1"/>
</dbReference>
<dbReference type="SUPFAM" id="SSF46955">
    <property type="entry name" value="Putative DNA-binding domain"/>
    <property type="match status" value="1"/>
</dbReference>
<evidence type="ECO:0000313" key="5">
    <source>
        <dbReference type="EMBL" id="MEX1670255.1"/>
    </source>
</evidence>
<dbReference type="PROSITE" id="PS50937">
    <property type="entry name" value="HTH_MERR_2"/>
    <property type="match status" value="1"/>
</dbReference>
<sequence>MKVVEMARRLGVTSDTVRFYTRINVLNPQKNQTNGYREYGEADLHRLRFVLSARQLGFSVDDIQKILSHADKKKSPCPTVRELIEKRLHEIERQFLETQLLRDRMQQAVGEWSQKPDKVPTGHMICHLIEDFSQLIDVENKP</sequence>
<gene>
    <name evidence="5" type="ORF">AB4876_15145</name>
</gene>
<dbReference type="InterPro" id="IPR000551">
    <property type="entry name" value="MerR-type_HTH_dom"/>
</dbReference>
<dbReference type="GO" id="GO:0003677">
    <property type="term" value="F:DNA binding"/>
    <property type="evidence" value="ECO:0007669"/>
    <property type="project" value="UniProtKB-KW"/>
</dbReference>
<keyword evidence="1" id="KW-0805">Transcription regulation</keyword>
<dbReference type="InterPro" id="IPR047057">
    <property type="entry name" value="MerR_fam"/>
</dbReference>